<dbReference type="EMBL" id="JBHSZO010000023">
    <property type="protein sequence ID" value="MFC7219684.1"/>
    <property type="molecule type" value="Genomic_DNA"/>
</dbReference>
<name>A0ABW2GFZ7_9ACTN</name>
<feature type="transmembrane region" description="Helical" evidence="1">
    <location>
        <begin position="175"/>
        <end position="193"/>
    </location>
</feature>
<evidence type="ECO:0000313" key="3">
    <source>
        <dbReference type="Proteomes" id="UP001596413"/>
    </source>
</evidence>
<evidence type="ECO:0000256" key="1">
    <source>
        <dbReference type="SAM" id="Phobius"/>
    </source>
</evidence>
<comment type="caution">
    <text evidence="2">The sequence shown here is derived from an EMBL/GenBank/DDBJ whole genome shotgun (WGS) entry which is preliminary data.</text>
</comment>
<keyword evidence="1" id="KW-0812">Transmembrane</keyword>
<evidence type="ECO:0000313" key="2">
    <source>
        <dbReference type="EMBL" id="MFC7219684.1"/>
    </source>
</evidence>
<dbReference type="InterPro" id="IPR026467">
    <property type="entry name" value="Ser/Gly_Cys_C_dom"/>
</dbReference>
<proteinExistence type="predicted"/>
<organism evidence="2 3">
    <name type="scientific">Streptomyces polyrhachis</name>
    <dbReference type="NCBI Taxonomy" id="1282885"/>
    <lineage>
        <taxon>Bacteria</taxon>
        <taxon>Bacillati</taxon>
        <taxon>Actinomycetota</taxon>
        <taxon>Actinomycetes</taxon>
        <taxon>Kitasatosporales</taxon>
        <taxon>Streptomycetaceae</taxon>
        <taxon>Streptomyces</taxon>
    </lineage>
</organism>
<keyword evidence="3" id="KW-1185">Reference proteome</keyword>
<sequence>MWAILTVLAWAASLACCLRLYRVASRVGEWGADGSRRSAGGLSLYEAAFLAGGPRRVSELTLARMARERRLLLAHTGWVTVVRPEADDALERAVLAAIGPQEQAPIPHVCAGTARSEPAITLGEGLVADGLAVAAPVHAEVASVVRQVRLTALGVAGLWLASLGLTPLTPPATSMGVLFALPLLLIGGCALIARGEISARTRRATAVGRRALTRLRVPRQRGPLDRLDPLDDGALLAALAVHGPRVLPESESALRAALTKRTAA</sequence>
<keyword evidence="1" id="KW-0472">Membrane</keyword>
<dbReference type="NCBIfam" id="TIGR04222">
    <property type="entry name" value="near_uncomplex"/>
    <property type="match status" value="1"/>
</dbReference>
<gene>
    <name evidence="2" type="ORF">ACFQLX_16165</name>
</gene>
<dbReference type="Proteomes" id="UP001596413">
    <property type="component" value="Unassembled WGS sequence"/>
</dbReference>
<keyword evidence="1" id="KW-1133">Transmembrane helix</keyword>
<protein>
    <submittedName>
        <fullName evidence="2">TIGR04222 domain-containing membrane protein</fullName>
    </submittedName>
</protein>
<accession>A0ABW2GFZ7</accession>
<dbReference type="RefSeq" id="WP_386415650.1">
    <property type="nucleotide sequence ID" value="NZ_JBHSZO010000023.1"/>
</dbReference>
<reference evidence="3" key="1">
    <citation type="journal article" date="2019" name="Int. J. Syst. Evol. Microbiol.">
        <title>The Global Catalogue of Microorganisms (GCM) 10K type strain sequencing project: providing services to taxonomists for standard genome sequencing and annotation.</title>
        <authorList>
            <consortium name="The Broad Institute Genomics Platform"/>
            <consortium name="The Broad Institute Genome Sequencing Center for Infectious Disease"/>
            <person name="Wu L."/>
            <person name="Ma J."/>
        </authorList>
    </citation>
    <scope>NUCLEOTIDE SEQUENCE [LARGE SCALE GENOMIC DNA]</scope>
    <source>
        <strain evidence="3">CGMCC 1.13681</strain>
    </source>
</reference>